<accession>A0ACC3A3M8</accession>
<comment type="caution">
    <text evidence="1">The sequence shown here is derived from an EMBL/GenBank/DDBJ whole genome shotgun (WGS) entry which is preliminary data.</text>
</comment>
<reference evidence="1" key="1">
    <citation type="submission" date="2022-10" db="EMBL/GenBank/DDBJ databases">
        <title>Culturing micro-colonial fungi from biological soil crusts in the Mojave desert and describing Neophaeococcomyces mojavensis, and introducing the new genera and species Taxawa tesnikishii.</title>
        <authorList>
            <person name="Kurbessoian T."/>
            <person name="Stajich J.E."/>
        </authorList>
    </citation>
    <scope>NUCLEOTIDE SEQUENCE</scope>
    <source>
        <strain evidence="1">JES_112</strain>
    </source>
</reference>
<dbReference type="EMBL" id="JAPDRQ010000111">
    <property type="protein sequence ID" value="KAJ9654837.1"/>
    <property type="molecule type" value="Genomic_DNA"/>
</dbReference>
<gene>
    <name evidence="1" type="ORF">H2198_006193</name>
</gene>
<name>A0ACC3A3M8_9EURO</name>
<organism evidence="1 2">
    <name type="scientific">Neophaeococcomyces mojaviensis</name>
    <dbReference type="NCBI Taxonomy" id="3383035"/>
    <lineage>
        <taxon>Eukaryota</taxon>
        <taxon>Fungi</taxon>
        <taxon>Dikarya</taxon>
        <taxon>Ascomycota</taxon>
        <taxon>Pezizomycotina</taxon>
        <taxon>Eurotiomycetes</taxon>
        <taxon>Chaetothyriomycetidae</taxon>
        <taxon>Chaetothyriales</taxon>
        <taxon>Chaetothyriales incertae sedis</taxon>
        <taxon>Neophaeococcomyces</taxon>
    </lineage>
</organism>
<evidence type="ECO:0000313" key="1">
    <source>
        <dbReference type="EMBL" id="KAJ9654837.1"/>
    </source>
</evidence>
<dbReference type="Proteomes" id="UP001172386">
    <property type="component" value="Unassembled WGS sequence"/>
</dbReference>
<evidence type="ECO:0000313" key="2">
    <source>
        <dbReference type="Proteomes" id="UP001172386"/>
    </source>
</evidence>
<sequence length="498" mass="55831">MEDRVIDVDCQWLRSIYDQGNPFVFGEQSGLEPSVSIRRLCSQLDKWMDEESQNASIVGSPLYPETRAGDLEVEQSLNHAIEAYAARWLHLALPTDSDGSTLTEVVKALWRRARRDMLRVINRPSYRSMLSLLLFALTPIPAGIPDNEELDGVSGQVCVHAALQQIQTLRARQRSLQFNGARVMLAAPNRATSASPQSFATINFINAESTAYWAALTFDTSASLTLGCRPLLSSGLFGCESESSWRMVRTCSEVFREMTAEWNSAGLEMIDERANQVIAAGAAWKLLLWKLTANFKESLRDGHNEFEVTRSFASVSDAIDKFDAIYKNLLIACYNRIHFFSQETKFRWYELTLHYHLCILMLVDIAEATDRRDLLLEFTSKKVDAESWVLNSLKFGLVSRYTLRRDPDSSTIEQQSSDNTISSITVSLIAVDPYAHHVVAAVKLMQQAIDRDYAVGKISTDAYHDLLSTLTETLSQLPQGSKSVQIAKNSVSSQPLYG</sequence>
<protein>
    <submittedName>
        <fullName evidence="1">Uncharacterized protein</fullName>
    </submittedName>
</protein>
<proteinExistence type="predicted"/>
<keyword evidence="2" id="KW-1185">Reference proteome</keyword>